<feature type="non-terminal residue" evidence="1">
    <location>
        <position position="53"/>
    </location>
</feature>
<name>A0A0L0FAQ9_9EUKA</name>
<gene>
    <name evidence="1" type="ORF">SARC_13607</name>
</gene>
<dbReference type="Proteomes" id="UP000054560">
    <property type="component" value="Unassembled WGS sequence"/>
</dbReference>
<sequence length="53" mass="6105">MLNNSKYVGLDKGFKTRKHALRETVDAHFDYKNWVIGEGTYGLVYKAKRKVTG</sequence>
<accession>A0A0L0FAQ9</accession>
<dbReference type="AlphaFoldDB" id="A0A0L0FAQ9"/>
<protein>
    <submittedName>
        <fullName evidence="1">Uncharacterized protein</fullName>
    </submittedName>
</protein>
<dbReference type="Gene3D" id="3.30.200.20">
    <property type="entry name" value="Phosphorylase Kinase, domain 1"/>
    <property type="match status" value="1"/>
</dbReference>
<keyword evidence="2" id="KW-1185">Reference proteome</keyword>
<evidence type="ECO:0000313" key="2">
    <source>
        <dbReference type="Proteomes" id="UP000054560"/>
    </source>
</evidence>
<dbReference type="EMBL" id="KQ245088">
    <property type="protein sequence ID" value="KNC73834.1"/>
    <property type="molecule type" value="Genomic_DNA"/>
</dbReference>
<dbReference type="OrthoDB" id="6284126at2759"/>
<dbReference type="GeneID" id="25914111"/>
<organism evidence="1 2">
    <name type="scientific">Sphaeroforma arctica JP610</name>
    <dbReference type="NCBI Taxonomy" id="667725"/>
    <lineage>
        <taxon>Eukaryota</taxon>
        <taxon>Ichthyosporea</taxon>
        <taxon>Ichthyophonida</taxon>
        <taxon>Sphaeroforma</taxon>
    </lineage>
</organism>
<proteinExistence type="predicted"/>
<reference evidence="1 2" key="1">
    <citation type="submission" date="2011-02" db="EMBL/GenBank/DDBJ databases">
        <title>The Genome Sequence of Sphaeroforma arctica JP610.</title>
        <authorList>
            <consortium name="The Broad Institute Genome Sequencing Platform"/>
            <person name="Russ C."/>
            <person name="Cuomo C."/>
            <person name="Young S.K."/>
            <person name="Zeng Q."/>
            <person name="Gargeya S."/>
            <person name="Alvarado L."/>
            <person name="Berlin A."/>
            <person name="Chapman S.B."/>
            <person name="Chen Z."/>
            <person name="Freedman E."/>
            <person name="Gellesch M."/>
            <person name="Goldberg J."/>
            <person name="Griggs A."/>
            <person name="Gujja S."/>
            <person name="Heilman E."/>
            <person name="Heiman D."/>
            <person name="Howarth C."/>
            <person name="Mehta T."/>
            <person name="Neiman D."/>
            <person name="Pearson M."/>
            <person name="Roberts A."/>
            <person name="Saif S."/>
            <person name="Shea T."/>
            <person name="Shenoy N."/>
            <person name="Sisk P."/>
            <person name="Stolte C."/>
            <person name="Sykes S."/>
            <person name="White J."/>
            <person name="Yandava C."/>
            <person name="Burger G."/>
            <person name="Gray M.W."/>
            <person name="Holland P.W.H."/>
            <person name="King N."/>
            <person name="Lang F.B.F."/>
            <person name="Roger A.J."/>
            <person name="Ruiz-Trillo I."/>
            <person name="Haas B."/>
            <person name="Nusbaum C."/>
            <person name="Birren B."/>
        </authorList>
    </citation>
    <scope>NUCLEOTIDE SEQUENCE [LARGE SCALE GENOMIC DNA]</scope>
    <source>
        <strain evidence="1 2">JP610</strain>
    </source>
</reference>
<evidence type="ECO:0000313" key="1">
    <source>
        <dbReference type="EMBL" id="KNC73834.1"/>
    </source>
</evidence>
<dbReference type="RefSeq" id="XP_014147736.1">
    <property type="nucleotide sequence ID" value="XM_014292261.1"/>
</dbReference>